<comment type="caution">
    <text evidence="1">The sequence shown here is derived from an EMBL/GenBank/DDBJ whole genome shotgun (WGS) entry which is preliminary data.</text>
</comment>
<sequence length="182" mass="20354">MLAKQVWRLLTNHTSLFYQVFSAKYFPNGSVLDAKPSSGSYSWKSIVKTIPLIKSGMLWRVGDGKQIKIFGERWLSGEEPAKVISPSNSISADWTVSRLLDLSGAGWNDQLVDAMFLPFEAQRIEEKIALPLSVEVLEMLAAKRATIFTNELGFKNVCFEGDAEGVVRSIRRKTAPMLLWGI</sequence>
<accession>A0AAW2C488</accession>
<keyword evidence="2" id="KW-1185">Reference proteome</keyword>
<protein>
    <submittedName>
        <fullName evidence="1">Uncharacterized protein</fullName>
    </submittedName>
</protein>
<dbReference type="AlphaFoldDB" id="A0AAW2C488"/>
<proteinExistence type="predicted"/>
<evidence type="ECO:0000313" key="1">
    <source>
        <dbReference type="EMBL" id="KAK9991870.1"/>
    </source>
</evidence>
<name>A0AAW2C488_9ROSI</name>
<dbReference type="Proteomes" id="UP001459277">
    <property type="component" value="Unassembled WGS sequence"/>
</dbReference>
<gene>
    <name evidence="1" type="ORF">SO802_026855</name>
</gene>
<evidence type="ECO:0000313" key="2">
    <source>
        <dbReference type="Proteomes" id="UP001459277"/>
    </source>
</evidence>
<dbReference type="EMBL" id="JAZDWU010000009">
    <property type="protein sequence ID" value="KAK9991870.1"/>
    <property type="molecule type" value="Genomic_DNA"/>
</dbReference>
<organism evidence="1 2">
    <name type="scientific">Lithocarpus litseifolius</name>
    <dbReference type="NCBI Taxonomy" id="425828"/>
    <lineage>
        <taxon>Eukaryota</taxon>
        <taxon>Viridiplantae</taxon>
        <taxon>Streptophyta</taxon>
        <taxon>Embryophyta</taxon>
        <taxon>Tracheophyta</taxon>
        <taxon>Spermatophyta</taxon>
        <taxon>Magnoliopsida</taxon>
        <taxon>eudicotyledons</taxon>
        <taxon>Gunneridae</taxon>
        <taxon>Pentapetalae</taxon>
        <taxon>rosids</taxon>
        <taxon>fabids</taxon>
        <taxon>Fagales</taxon>
        <taxon>Fagaceae</taxon>
        <taxon>Lithocarpus</taxon>
    </lineage>
</organism>
<reference evidence="1 2" key="1">
    <citation type="submission" date="2024-01" db="EMBL/GenBank/DDBJ databases">
        <title>A telomere-to-telomere, gap-free genome of sweet tea (Lithocarpus litseifolius).</title>
        <authorList>
            <person name="Zhou J."/>
        </authorList>
    </citation>
    <scope>NUCLEOTIDE SEQUENCE [LARGE SCALE GENOMIC DNA]</scope>
    <source>
        <strain evidence="1">Zhou-2022a</strain>
        <tissue evidence="1">Leaf</tissue>
    </source>
</reference>